<dbReference type="Proteomes" id="UP000252519">
    <property type="component" value="Unassembled WGS sequence"/>
</dbReference>
<feature type="non-terminal residue" evidence="1">
    <location>
        <position position="1"/>
    </location>
</feature>
<gene>
    <name evidence="1" type="ORF">ANCCAN_27325</name>
</gene>
<dbReference type="OrthoDB" id="5909313at2759"/>
<comment type="caution">
    <text evidence="1">The sequence shown here is derived from an EMBL/GenBank/DDBJ whole genome shotgun (WGS) entry which is preliminary data.</text>
</comment>
<keyword evidence="2" id="KW-1185">Reference proteome</keyword>
<evidence type="ECO:0000313" key="1">
    <source>
        <dbReference type="EMBL" id="RCN26947.1"/>
    </source>
</evidence>
<accession>A0A368F9V6</accession>
<sequence>VYRFFRSRRLSEGNLKLSRDARRLREEKVWRYGTSIHLINIFPQLQLILNRTIDILVDGHMSIHGNRLITNVRKDVFNFPVYKEGIETHQEFESRSIIVVLTINFDGVKVSKLNRNASLSTPLIVTEGPLQRS</sequence>
<evidence type="ECO:0000313" key="2">
    <source>
        <dbReference type="Proteomes" id="UP000252519"/>
    </source>
</evidence>
<dbReference type="EMBL" id="JOJR01005497">
    <property type="protein sequence ID" value="RCN26947.1"/>
    <property type="molecule type" value="Genomic_DNA"/>
</dbReference>
<protein>
    <submittedName>
        <fullName evidence="1">Uncharacterized protein</fullName>
    </submittedName>
</protein>
<proteinExistence type="predicted"/>
<dbReference type="AlphaFoldDB" id="A0A368F9V6"/>
<organism evidence="1 2">
    <name type="scientific">Ancylostoma caninum</name>
    <name type="common">Dog hookworm</name>
    <dbReference type="NCBI Taxonomy" id="29170"/>
    <lineage>
        <taxon>Eukaryota</taxon>
        <taxon>Metazoa</taxon>
        <taxon>Ecdysozoa</taxon>
        <taxon>Nematoda</taxon>
        <taxon>Chromadorea</taxon>
        <taxon>Rhabditida</taxon>
        <taxon>Rhabditina</taxon>
        <taxon>Rhabditomorpha</taxon>
        <taxon>Strongyloidea</taxon>
        <taxon>Ancylostomatidae</taxon>
        <taxon>Ancylostomatinae</taxon>
        <taxon>Ancylostoma</taxon>
    </lineage>
</organism>
<name>A0A368F9V6_ANCCA</name>
<reference evidence="1 2" key="1">
    <citation type="submission" date="2014-10" db="EMBL/GenBank/DDBJ databases">
        <title>Draft genome of the hookworm Ancylostoma caninum.</title>
        <authorList>
            <person name="Mitreva M."/>
        </authorList>
    </citation>
    <scope>NUCLEOTIDE SEQUENCE [LARGE SCALE GENOMIC DNA]</scope>
    <source>
        <strain evidence="1 2">Baltimore</strain>
    </source>
</reference>